<name>A0A8C5GUY9_GOUWI</name>
<comment type="function">
    <text evidence="3">Regulatory subunit of serine/threonine-protein phosphatase 4.</text>
</comment>
<evidence type="ECO:0000313" key="8">
    <source>
        <dbReference type="Ensembl" id="ENSGWIP00000035264.1"/>
    </source>
</evidence>
<dbReference type="Pfam" id="PF22972">
    <property type="entry name" value="EVH1_PP4R3"/>
    <property type="match status" value="1"/>
</dbReference>
<dbReference type="InterPro" id="IPR016024">
    <property type="entry name" value="ARM-type_fold"/>
</dbReference>
<feature type="domain" description="PP4R3 EVH1-like" evidence="7">
    <location>
        <begin position="5"/>
        <end position="101"/>
    </location>
</feature>
<evidence type="ECO:0000256" key="1">
    <source>
        <dbReference type="ARBA" id="ARBA00008809"/>
    </source>
</evidence>
<dbReference type="AlphaFoldDB" id="A0A8C5GUY9"/>
<feature type="region of interest" description="Disordered" evidence="5">
    <location>
        <begin position="628"/>
        <end position="650"/>
    </location>
</feature>
<dbReference type="Pfam" id="PF04802">
    <property type="entry name" value="PP4R3"/>
    <property type="match status" value="2"/>
</dbReference>
<evidence type="ECO:0000259" key="6">
    <source>
        <dbReference type="Pfam" id="PF04802"/>
    </source>
</evidence>
<evidence type="ECO:0000256" key="4">
    <source>
        <dbReference type="ARBA" id="ARBA00068937"/>
    </source>
</evidence>
<accession>A0A8C5GUY9</accession>
<reference evidence="8" key="2">
    <citation type="submission" date="2025-08" db="UniProtKB">
        <authorList>
            <consortium name="Ensembl"/>
        </authorList>
    </citation>
    <scope>IDENTIFICATION</scope>
</reference>
<dbReference type="GO" id="GO:0006974">
    <property type="term" value="P:DNA damage response"/>
    <property type="evidence" value="ECO:0007669"/>
    <property type="project" value="TreeGrafter"/>
</dbReference>
<dbReference type="FunFam" id="2.30.29.30:FF:000051">
    <property type="entry name" value="Serine/threonine-protein phosphatase 4 regulatory subunit 3B"/>
    <property type="match status" value="1"/>
</dbReference>
<reference evidence="8" key="1">
    <citation type="submission" date="2020-06" db="EMBL/GenBank/DDBJ databases">
        <authorList>
            <consortium name="Wellcome Sanger Institute Data Sharing"/>
        </authorList>
    </citation>
    <scope>NUCLEOTIDE SEQUENCE [LARGE SCALE GENOMIC DNA]</scope>
</reference>
<dbReference type="Proteomes" id="UP000694680">
    <property type="component" value="Chromosome 24"/>
</dbReference>
<comment type="similarity">
    <text evidence="1">Belongs to the SMEK family.</text>
</comment>
<evidence type="ECO:0000256" key="5">
    <source>
        <dbReference type="SAM" id="MobiDB-lite"/>
    </source>
</evidence>
<dbReference type="InterPro" id="IPR011993">
    <property type="entry name" value="PH-like_dom_sf"/>
</dbReference>
<feature type="domain" description="Serine/threonine-protein phosphatase 4 regulatory subunit 3-like central" evidence="6">
    <location>
        <begin position="143"/>
        <end position="488"/>
    </location>
</feature>
<dbReference type="SUPFAM" id="SSF50729">
    <property type="entry name" value="PH domain-like"/>
    <property type="match status" value="1"/>
</dbReference>
<dbReference type="GO" id="GO:0030289">
    <property type="term" value="C:protein phosphatase 4 complex"/>
    <property type="evidence" value="ECO:0007669"/>
    <property type="project" value="TreeGrafter"/>
</dbReference>
<protein>
    <recommendedName>
        <fullName evidence="4">Serine/threonine-protein phosphatase 4 regulatory subunit 3</fullName>
    </recommendedName>
    <alternativeName>
        <fullName evidence="2">SMEK homolog 1</fullName>
    </alternativeName>
</protein>
<keyword evidence="9" id="KW-1185">Reference proteome</keyword>
<evidence type="ECO:0000256" key="2">
    <source>
        <dbReference type="ARBA" id="ARBA00042013"/>
    </source>
</evidence>
<organism evidence="8 9">
    <name type="scientific">Gouania willdenowi</name>
    <name type="common">Blunt-snouted clingfish</name>
    <name type="synonym">Lepadogaster willdenowi</name>
    <dbReference type="NCBI Taxonomy" id="441366"/>
    <lineage>
        <taxon>Eukaryota</taxon>
        <taxon>Metazoa</taxon>
        <taxon>Chordata</taxon>
        <taxon>Craniata</taxon>
        <taxon>Vertebrata</taxon>
        <taxon>Euteleostomi</taxon>
        <taxon>Actinopterygii</taxon>
        <taxon>Neopterygii</taxon>
        <taxon>Teleostei</taxon>
        <taxon>Neoteleostei</taxon>
        <taxon>Acanthomorphata</taxon>
        <taxon>Ovalentaria</taxon>
        <taxon>Blenniimorphae</taxon>
        <taxon>Blenniiformes</taxon>
        <taxon>Gobiesocoidei</taxon>
        <taxon>Gobiesocidae</taxon>
        <taxon>Gobiesocinae</taxon>
        <taxon>Gouania</taxon>
    </lineage>
</organism>
<dbReference type="Gene3D" id="2.30.29.30">
    <property type="entry name" value="Pleckstrin-homology domain (PH domain)/Phosphotyrosine-binding domain (PTB)"/>
    <property type="match status" value="1"/>
</dbReference>
<dbReference type="GO" id="GO:0072542">
    <property type="term" value="F:protein phosphatase activator activity"/>
    <property type="evidence" value="ECO:0007669"/>
    <property type="project" value="TreeGrafter"/>
</dbReference>
<proteinExistence type="inferred from homology"/>
<dbReference type="PANTHER" id="PTHR23318:SF3">
    <property type="entry name" value="SERINE_THREONINE-PROTEIN PHOSPHATASE 4 REGULATORY SUBUNIT 3A"/>
    <property type="match status" value="1"/>
</dbReference>
<dbReference type="PANTHER" id="PTHR23318">
    <property type="entry name" value="ATP SYNTHASE GAMMA-RELATED"/>
    <property type="match status" value="1"/>
</dbReference>
<dbReference type="GO" id="GO:0005654">
    <property type="term" value="C:nucleoplasm"/>
    <property type="evidence" value="ECO:0007669"/>
    <property type="project" value="TreeGrafter"/>
</dbReference>
<evidence type="ECO:0000259" key="7">
    <source>
        <dbReference type="Pfam" id="PF22972"/>
    </source>
</evidence>
<dbReference type="Ensembl" id="ENSGWIT00000038451.1">
    <property type="protein sequence ID" value="ENSGWIP00000035264.1"/>
    <property type="gene ID" value="ENSGWIG00000016046.1"/>
</dbReference>
<reference evidence="8" key="3">
    <citation type="submission" date="2025-09" db="UniProtKB">
        <authorList>
            <consortium name="Ensembl"/>
        </authorList>
    </citation>
    <scope>IDENTIFICATION</scope>
</reference>
<dbReference type="SUPFAM" id="SSF48371">
    <property type="entry name" value="ARM repeat"/>
    <property type="match status" value="1"/>
</dbReference>
<feature type="compositionally biased region" description="Acidic residues" evidence="5">
    <location>
        <begin position="628"/>
        <end position="637"/>
    </location>
</feature>
<sequence length="676" mass="78564">MTDTRRRVKVYTLNEDRQWDDRGTGHVSWGYVERLKGTSLLVRAESDGSLLLESKINPNTAYQKQQDTLIVWSEAENYDLALSFQEKAGCDEIWEKICQVQGKDPSVDITQDVVDESEEERYDDMSSPGLELPPCELNRLEDLAEMVASSLPSPLRREKLALAVENEGYIRKLLELFRVCEDLENREGLHHLYEIIKGIFLLNRTALFEVMFSEECIMDVIGCLEFDPALPQPRRHREFLTKTARFKEVIPISDPELRQKIHQTYRVQYIQDMVLPTPSVFEENMLSTLHSFIFFNKVEIVGMLQDDEKFLTDLFAQLTDEATDDDKRHELVNFLKEFCAFSQTLQPQNRDAFFKTLSNMGILPALEVILVSGMDDVQVRGAATDIFSYLVEYNPSMVREFVMQESQQNDDDILLINLIIEHMICDTDPELGGAVQLMGLLRTLVDPENMLATANKTEKTEFLSFFYKHCMHVLSAPLLANTTEEKPSKGIVCVCVCALRFMRRIIGLKDEFYNRYIMRNFLFEPVVKAFLNNGSRYNLMNSAIIEMFEYVRVEDVKSLTAHIVENYWKALEDVDYVQTFKGLKLRYEQQRERQDNPKLDSMRSILRNHRFRRDARTLEDEEETWLNTDEDELEDGETVVRPSDKMKSEDDLMEPISKFMERKKCKFVSGSISGKD</sequence>
<evidence type="ECO:0000313" key="9">
    <source>
        <dbReference type="Proteomes" id="UP000694680"/>
    </source>
</evidence>
<dbReference type="InterPro" id="IPR051137">
    <property type="entry name" value="PP4R3-like"/>
</dbReference>
<evidence type="ECO:0000256" key="3">
    <source>
        <dbReference type="ARBA" id="ARBA00057252"/>
    </source>
</evidence>
<gene>
    <name evidence="8" type="primary">smek1</name>
</gene>
<dbReference type="InterPro" id="IPR055236">
    <property type="entry name" value="EVH1_PP4R3"/>
</dbReference>
<feature type="domain" description="Serine/threonine-protein phosphatase 4 regulatory subunit 3-like central" evidence="6">
    <location>
        <begin position="495"/>
        <end position="589"/>
    </location>
</feature>
<dbReference type="InterPro" id="IPR006887">
    <property type="entry name" value="P4R3-like_central_dom"/>
</dbReference>